<feature type="compositionally biased region" description="Polar residues" evidence="1">
    <location>
        <begin position="1"/>
        <end position="10"/>
    </location>
</feature>
<name>A0A8H6JCE4_9PEZI</name>
<proteinExistence type="predicted"/>
<evidence type="ECO:0000313" key="2">
    <source>
        <dbReference type="EMBL" id="KAF6810036.1"/>
    </source>
</evidence>
<protein>
    <submittedName>
        <fullName evidence="2">Uncharacterized protein</fullName>
    </submittedName>
</protein>
<dbReference type="EMBL" id="WIGN01000092">
    <property type="protein sequence ID" value="KAF6810036.1"/>
    <property type="molecule type" value="Genomic_DNA"/>
</dbReference>
<accession>A0A8H6JCE4</accession>
<comment type="caution">
    <text evidence="2">The sequence shown here is derived from an EMBL/GenBank/DDBJ whole genome shotgun (WGS) entry which is preliminary data.</text>
</comment>
<dbReference type="AlphaFoldDB" id="A0A8H6JCE4"/>
<evidence type="ECO:0000313" key="3">
    <source>
        <dbReference type="Proteomes" id="UP000652219"/>
    </source>
</evidence>
<evidence type="ECO:0000256" key="1">
    <source>
        <dbReference type="SAM" id="MobiDB-lite"/>
    </source>
</evidence>
<gene>
    <name evidence="2" type="ORF">CSOJ01_06559</name>
</gene>
<sequence>MMASASASTSEYRRVSSKQVRRTTGPNTGEAVVGATAAQQHSNGKVQLCLATEKRNQVVRRARMDARRTMGLAVLARGTECVSDGRNGQGVSGVGDAAPLRGNLVTDV</sequence>
<dbReference type="Proteomes" id="UP000652219">
    <property type="component" value="Unassembled WGS sequence"/>
</dbReference>
<reference evidence="2 3" key="1">
    <citation type="journal article" date="2020" name="Phytopathology">
        <title>Genome Sequence Resources of Colletotrichum truncatum, C. plurivorum, C. musicola, and C. sojae: Four Species Pathogenic to Soybean (Glycine max).</title>
        <authorList>
            <person name="Rogerio F."/>
            <person name="Boufleur T.R."/>
            <person name="Ciampi-Guillardi M."/>
            <person name="Sukno S.A."/>
            <person name="Thon M.R."/>
            <person name="Massola Junior N.S."/>
            <person name="Baroncelli R."/>
        </authorList>
    </citation>
    <scope>NUCLEOTIDE SEQUENCE [LARGE SCALE GENOMIC DNA]</scope>
    <source>
        <strain evidence="2 3">LFN0009</strain>
    </source>
</reference>
<keyword evidence="3" id="KW-1185">Reference proteome</keyword>
<feature type="region of interest" description="Disordered" evidence="1">
    <location>
        <begin position="1"/>
        <end position="30"/>
    </location>
</feature>
<organism evidence="2 3">
    <name type="scientific">Colletotrichum sojae</name>
    <dbReference type="NCBI Taxonomy" id="2175907"/>
    <lineage>
        <taxon>Eukaryota</taxon>
        <taxon>Fungi</taxon>
        <taxon>Dikarya</taxon>
        <taxon>Ascomycota</taxon>
        <taxon>Pezizomycotina</taxon>
        <taxon>Sordariomycetes</taxon>
        <taxon>Hypocreomycetidae</taxon>
        <taxon>Glomerellales</taxon>
        <taxon>Glomerellaceae</taxon>
        <taxon>Colletotrichum</taxon>
        <taxon>Colletotrichum orchidearum species complex</taxon>
    </lineage>
</organism>